<dbReference type="EMBL" id="JACVVK020000063">
    <property type="protein sequence ID" value="KAK7496908.1"/>
    <property type="molecule type" value="Genomic_DNA"/>
</dbReference>
<evidence type="ECO:0000313" key="1">
    <source>
        <dbReference type="EMBL" id="KAK7496908.1"/>
    </source>
</evidence>
<protein>
    <submittedName>
        <fullName evidence="1">Uncharacterized protein</fullName>
    </submittedName>
</protein>
<name>A0ABD0LCD2_9CAEN</name>
<gene>
    <name evidence="1" type="ORF">BaRGS_00011888</name>
</gene>
<proteinExistence type="predicted"/>
<comment type="caution">
    <text evidence="1">The sequence shown here is derived from an EMBL/GenBank/DDBJ whole genome shotgun (WGS) entry which is preliminary data.</text>
</comment>
<sequence>MVHISSLIVYIRKRNTPCPLSPTLCQSLSQSLSVTQALYTGEWWSLPGFGLAERGLQMYDKSIPTNVMFPSIPAFDTASTWELILPRYIA</sequence>
<organism evidence="1 2">
    <name type="scientific">Batillaria attramentaria</name>
    <dbReference type="NCBI Taxonomy" id="370345"/>
    <lineage>
        <taxon>Eukaryota</taxon>
        <taxon>Metazoa</taxon>
        <taxon>Spiralia</taxon>
        <taxon>Lophotrochozoa</taxon>
        <taxon>Mollusca</taxon>
        <taxon>Gastropoda</taxon>
        <taxon>Caenogastropoda</taxon>
        <taxon>Sorbeoconcha</taxon>
        <taxon>Cerithioidea</taxon>
        <taxon>Batillariidae</taxon>
        <taxon>Batillaria</taxon>
    </lineage>
</organism>
<reference evidence="1 2" key="1">
    <citation type="journal article" date="2023" name="Sci. Data">
        <title>Genome assembly of the Korean intertidal mud-creeper Batillaria attramentaria.</title>
        <authorList>
            <person name="Patra A.K."/>
            <person name="Ho P.T."/>
            <person name="Jun S."/>
            <person name="Lee S.J."/>
            <person name="Kim Y."/>
            <person name="Won Y.J."/>
        </authorList>
    </citation>
    <scope>NUCLEOTIDE SEQUENCE [LARGE SCALE GENOMIC DNA]</scope>
    <source>
        <strain evidence="1">Wonlab-2016</strain>
    </source>
</reference>
<dbReference type="AlphaFoldDB" id="A0ABD0LCD2"/>
<keyword evidence="2" id="KW-1185">Reference proteome</keyword>
<evidence type="ECO:0000313" key="2">
    <source>
        <dbReference type="Proteomes" id="UP001519460"/>
    </source>
</evidence>
<accession>A0ABD0LCD2</accession>
<dbReference type="Proteomes" id="UP001519460">
    <property type="component" value="Unassembled WGS sequence"/>
</dbReference>